<reference evidence="1" key="2">
    <citation type="journal article" date="2015" name="Data Brief">
        <title>Shoot transcriptome of the giant reed, Arundo donax.</title>
        <authorList>
            <person name="Barrero R.A."/>
            <person name="Guerrero F.D."/>
            <person name="Moolhuijzen P."/>
            <person name="Goolsby J.A."/>
            <person name="Tidwell J."/>
            <person name="Bellgard S.E."/>
            <person name="Bellgard M.I."/>
        </authorList>
    </citation>
    <scope>NUCLEOTIDE SEQUENCE</scope>
    <source>
        <tissue evidence="1">Shoot tissue taken approximately 20 cm above the soil surface</tissue>
    </source>
</reference>
<protein>
    <submittedName>
        <fullName evidence="1">Uncharacterized protein</fullName>
    </submittedName>
</protein>
<name>A0A0A8XZB3_ARUDO</name>
<organism evidence="1">
    <name type="scientific">Arundo donax</name>
    <name type="common">Giant reed</name>
    <name type="synonym">Donax arundinaceus</name>
    <dbReference type="NCBI Taxonomy" id="35708"/>
    <lineage>
        <taxon>Eukaryota</taxon>
        <taxon>Viridiplantae</taxon>
        <taxon>Streptophyta</taxon>
        <taxon>Embryophyta</taxon>
        <taxon>Tracheophyta</taxon>
        <taxon>Spermatophyta</taxon>
        <taxon>Magnoliopsida</taxon>
        <taxon>Liliopsida</taxon>
        <taxon>Poales</taxon>
        <taxon>Poaceae</taxon>
        <taxon>PACMAD clade</taxon>
        <taxon>Arundinoideae</taxon>
        <taxon>Arundineae</taxon>
        <taxon>Arundo</taxon>
    </lineage>
</organism>
<accession>A0A0A8XZB3</accession>
<dbReference type="EMBL" id="GBRH01278551">
    <property type="protein sequence ID" value="JAD19344.1"/>
    <property type="molecule type" value="Transcribed_RNA"/>
</dbReference>
<proteinExistence type="predicted"/>
<sequence>MKIFVLFKLQSVAVSHCATTM</sequence>
<evidence type="ECO:0000313" key="1">
    <source>
        <dbReference type="EMBL" id="JAD19344.1"/>
    </source>
</evidence>
<dbReference type="AlphaFoldDB" id="A0A0A8XZB3"/>
<reference evidence="1" key="1">
    <citation type="submission" date="2014-09" db="EMBL/GenBank/DDBJ databases">
        <authorList>
            <person name="Magalhaes I.L.F."/>
            <person name="Oliveira U."/>
            <person name="Santos F.R."/>
            <person name="Vidigal T.H.D.A."/>
            <person name="Brescovit A.D."/>
            <person name="Santos A.J."/>
        </authorList>
    </citation>
    <scope>NUCLEOTIDE SEQUENCE</scope>
    <source>
        <tissue evidence="1">Shoot tissue taken approximately 20 cm above the soil surface</tissue>
    </source>
</reference>